<proteinExistence type="predicted"/>
<evidence type="ECO:0000313" key="2">
    <source>
        <dbReference type="Proteomes" id="UP001141806"/>
    </source>
</evidence>
<organism evidence="1 2">
    <name type="scientific">Protea cynaroides</name>
    <dbReference type="NCBI Taxonomy" id="273540"/>
    <lineage>
        <taxon>Eukaryota</taxon>
        <taxon>Viridiplantae</taxon>
        <taxon>Streptophyta</taxon>
        <taxon>Embryophyta</taxon>
        <taxon>Tracheophyta</taxon>
        <taxon>Spermatophyta</taxon>
        <taxon>Magnoliopsida</taxon>
        <taxon>Proteales</taxon>
        <taxon>Proteaceae</taxon>
        <taxon>Protea</taxon>
    </lineage>
</organism>
<name>A0A9Q0KTH1_9MAGN</name>
<reference evidence="1" key="1">
    <citation type="journal article" date="2023" name="Plant J.">
        <title>The genome of the king protea, Protea cynaroides.</title>
        <authorList>
            <person name="Chang J."/>
            <person name="Duong T.A."/>
            <person name="Schoeman C."/>
            <person name="Ma X."/>
            <person name="Roodt D."/>
            <person name="Barker N."/>
            <person name="Li Z."/>
            <person name="Van de Peer Y."/>
            <person name="Mizrachi E."/>
        </authorList>
    </citation>
    <scope>NUCLEOTIDE SEQUENCE</scope>
    <source>
        <tissue evidence="1">Young leaves</tissue>
    </source>
</reference>
<dbReference type="OrthoDB" id="1093005at2759"/>
<dbReference type="EMBL" id="JAMYWD010000003">
    <property type="protein sequence ID" value="KAJ4976406.1"/>
    <property type="molecule type" value="Genomic_DNA"/>
</dbReference>
<dbReference type="AlphaFoldDB" id="A0A9Q0KTH1"/>
<accession>A0A9Q0KTH1</accession>
<evidence type="ECO:0000313" key="1">
    <source>
        <dbReference type="EMBL" id="KAJ4976406.1"/>
    </source>
</evidence>
<gene>
    <name evidence="1" type="ORF">NE237_001512</name>
</gene>
<comment type="caution">
    <text evidence="1">The sequence shown here is derived from an EMBL/GenBank/DDBJ whole genome shotgun (WGS) entry which is preliminary data.</text>
</comment>
<protein>
    <submittedName>
        <fullName evidence="1">Uncharacterized protein</fullName>
    </submittedName>
</protein>
<sequence length="379" mass="42116">MDLSSEVAVFTDTNLGTRLAVAVSPNMTTGEIGKEHHTCFPNFGEIKVLALMVKRKSCFYHLPDFVPIKNAFLGLRGTWFLHVEANPGYSSDHAFSLQGLVAELTDSVHNGSNFTGSQNPEKHIILDYDSMKNKSRKRRERVQQLDEPLEELPSPCNTMEGKSRRFNEKHRNIYKGKDEGFLGEVEDSLGFSSRERLGRVGGNEVDCREDEWSSRTIVEGTHSEKSSEVVSVNGIITKYFPIFDEVNQFDSPSRFGVFNDVVACEANQIYLHEPLKSETDEYCSKLRVSSRLQYTDKTPPRMCFLSSCGNPSPGTSRGKLGTAEIGQRFVLAANNLSITASKNKPTISICQSKGGKTLPLISSSHVANDISIFEINDGD</sequence>
<keyword evidence="2" id="KW-1185">Reference proteome</keyword>
<dbReference type="Proteomes" id="UP001141806">
    <property type="component" value="Unassembled WGS sequence"/>
</dbReference>